<dbReference type="Proteomes" id="UP000723714">
    <property type="component" value="Unassembled WGS sequence"/>
</dbReference>
<proteinExistence type="predicted"/>
<dbReference type="NCBIfam" id="NF005305">
    <property type="entry name" value="PRK06836.1"/>
    <property type="match status" value="1"/>
</dbReference>
<dbReference type="GO" id="GO:0008483">
    <property type="term" value="F:transaminase activity"/>
    <property type="evidence" value="ECO:0007669"/>
    <property type="project" value="UniProtKB-KW"/>
</dbReference>
<evidence type="ECO:0000313" key="2">
    <source>
        <dbReference type="EMBL" id="MBU3875473.1"/>
    </source>
</evidence>
<reference evidence="2 3" key="1">
    <citation type="submission" date="2021-06" db="EMBL/GenBank/DDBJ databases">
        <title>Faecalicatena sp. nov. isolated from porcine feces.</title>
        <authorList>
            <person name="Oh B.S."/>
            <person name="Lee J.H."/>
        </authorList>
    </citation>
    <scope>NUCLEOTIDE SEQUENCE [LARGE SCALE GENOMIC DNA]</scope>
    <source>
        <strain evidence="2 3">AGMB00832</strain>
    </source>
</reference>
<dbReference type="EMBL" id="JABACJ020000004">
    <property type="protein sequence ID" value="MBU3875473.1"/>
    <property type="molecule type" value="Genomic_DNA"/>
</dbReference>
<dbReference type="PANTHER" id="PTHR42691:SF1">
    <property type="entry name" value="ASPARTATE AMINOTRANSFERASE YHDR-RELATED"/>
    <property type="match status" value="1"/>
</dbReference>
<feature type="domain" description="Aminotransferase class I/classII large" evidence="1">
    <location>
        <begin position="35"/>
        <end position="379"/>
    </location>
</feature>
<dbReference type="EC" id="2.6.1.-" evidence="2"/>
<accession>A0ABS6D1J5</accession>
<comment type="caution">
    <text evidence="2">The sequence shown here is derived from an EMBL/GenBank/DDBJ whole genome shotgun (WGS) entry which is preliminary data.</text>
</comment>
<dbReference type="CDD" id="cd00609">
    <property type="entry name" value="AAT_like"/>
    <property type="match status" value="1"/>
</dbReference>
<organism evidence="2 3">
    <name type="scientific">Faecalicatena faecalis</name>
    <dbReference type="NCBI Taxonomy" id="2726362"/>
    <lineage>
        <taxon>Bacteria</taxon>
        <taxon>Bacillati</taxon>
        <taxon>Bacillota</taxon>
        <taxon>Clostridia</taxon>
        <taxon>Lachnospirales</taxon>
        <taxon>Lachnospiraceae</taxon>
        <taxon>Faecalicatena</taxon>
    </lineage>
</organism>
<dbReference type="InterPro" id="IPR004839">
    <property type="entry name" value="Aminotransferase_I/II_large"/>
</dbReference>
<evidence type="ECO:0000313" key="3">
    <source>
        <dbReference type="Proteomes" id="UP000723714"/>
    </source>
</evidence>
<dbReference type="RefSeq" id="WP_216240498.1">
    <property type="nucleotide sequence ID" value="NZ_JABACJ020000004.1"/>
</dbReference>
<dbReference type="PROSITE" id="PS00105">
    <property type="entry name" value="AA_TRANSFER_CLASS_1"/>
    <property type="match status" value="1"/>
</dbReference>
<evidence type="ECO:0000259" key="1">
    <source>
        <dbReference type="Pfam" id="PF00155"/>
    </source>
</evidence>
<dbReference type="PANTHER" id="PTHR42691">
    <property type="entry name" value="ASPARTATE AMINOTRANSFERASE YHDR-RELATED"/>
    <property type="match status" value="1"/>
</dbReference>
<sequence length="395" mass="43627">MISKKMENMVANSSAIRAMFEEGNRLAGIYGAENVYDFSLGNPNVPAPETVKDAIRELLNEEDPVVLHGYTNSNAGYEDVRTAVAESLNAKFGTDFSAKNITMTVGAAGGLNVILKSLLNPGDEVIAFAPYFGEYRSYTNNYDGVLVEISPDTETFQPKLDEFEAKITAKTKAVIVNTPNNPTGVVYSEETIKKMAAIMEAKQKEFGTDIYLISDEPYRELAYDGVEVPYLTKYYANTVVGYSYSKSLSLPGERIGYLVIPNEAADSEKLIGAANVATRILGFVNAPTLQQKVVKKCLNEKTDISYYNRNRETLYHGLKELGFECIKPEGAFYLFVKSPVADEKEFCAAAKKYNILIVPGTSFACPGYVRLAYCVSYETIVNSLPKFAELAKEYK</sequence>
<dbReference type="InterPro" id="IPR004838">
    <property type="entry name" value="NHTrfase_class1_PyrdxlP-BS"/>
</dbReference>
<keyword evidence="2" id="KW-0808">Transferase</keyword>
<keyword evidence="3" id="KW-1185">Reference proteome</keyword>
<name>A0ABS6D1J5_9FIRM</name>
<gene>
    <name evidence="2" type="ORF">HGO97_006560</name>
</gene>
<protein>
    <submittedName>
        <fullName evidence="2">Pyridoxal phosphate-dependent aminotransferase</fullName>
        <ecNumber evidence="2">2.6.1.-</ecNumber>
    </submittedName>
</protein>
<keyword evidence="2" id="KW-0032">Aminotransferase</keyword>
<dbReference type="Pfam" id="PF00155">
    <property type="entry name" value="Aminotran_1_2"/>
    <property type="match status" value="1"/>
</dbReference>